<dbReference type="EMBL" id="JADNYJ010000147">
    <property type="protein sequence ID" value="KAF8879650.1"/>
    <property type="molecule type" value="Genomic_DNA"/>
</dbReference>
<gene>
    <name evidence="3" type="ORF">CPB84DRAFT_1817387</name>
</gene>
<dbReference type="PROSITE" id="PS50181">
    <property type="entry name" value="FBOX"/>
    <property type="match status" value="1"/>
</dbReference>
<feature type="region of interest" description="Disordered" evidence="1">
    <location>
        <begin position="391"/>
        <end position="491"/>
    </location>
</feature>
<organism evidence="3 4">
    <name type="scientific">Gymnopilus junonius</name>
    <name type="common">Spectacular rustgill mushroom</name>
    <name type="synonym">Gymnopilus spectabilis subsp. junonius</name>
    <dbReference type="NCBI Taxonomy" id="109634"/>
    <lineage>
        <taxon>Eukaryota</taxon>
        <taxon>Fungi</taxon>
        <taxon>Dikarya</taxon>
        <taxon>Basidiomycota</taxon>
        <taxon>Agaricomycotina</taxon>
        <taxon>Agaricomycetes</taxon>
        <taxon>Agaricomycetidae</taxon>
        <taxon>Agaricales</taxon>
        <taxon>Agaricineae</taxon>
        <taxon>Hymenogastraceae</taxon>
        <taxon>Gymnopilus</taxon>
    </lineage>
</organism>
<feature type="compositionally biased region" description="Low complexity" evidence="1">
    <location>
        <begin position="401"/>
        <end position="420"/>
    </location>
</feature>
<evidence type="ECO:0000259" key="2">
    <source>
        <dbReference type="PROSITE" id="PS50181"/>
    </source>
</evidence>
<accession>A0A9P5NDD0</accession>
<dbReference type="Proteomes" id="UP000724874">
    <property type="component" value="Unassembled WGS sequence"/>
</dbReference>
<comment type="caution">
    <text evidence="3">The sequence shown here is derived from an EMBL/GenBank/DDBJ whole genome shotgun (WGS) entry which is preliminary data.</text>
</comment>
<feature type="compositionally biased region" description="Low complexity" evidence="1">
    <location>
        <begin position="597"/>
        <end position="611"/>
    </location>
</feature>
<sequence>MPRRLMIPMTLQSLPIEIICQIFVNLDMLDLLACSMYTIELGKHKMVSTLPPSVGPSFSTRLKLLRERERAWKYLDFKKKDTLQLPPTGSVYEFVGGLYGNGREDESRVTASISFLELPSTDDPSQDLQIWTHSMGEIIIVDFTMDPSQDLLVLVALAPADSRYIYELHLRSIKTNQPHPKAPIPILSCLRKPTVHLQSSEVVAAVRVQVAGHLLALLIKEAVEGTTAHLEIWNWESSPQFSCAMGRADGIDDFTFLDDHSFLVVLPPGQFEVYTFTDPTKSSNAPVLRITYAFPPLSDGYLYWYISMSSNPAPGYVPRCATDQNDVPGKSRQLYYPRSDERIHACCLYIYNPSSEENHHVHSFVFFLNLKSLLNPPAEWFSGSQLPRYKHAHRRHRANGSRSSPTGSPSPSDSSATIPSKAPLPGFQRSNSLSSNINGTSSSTSQHLPLYPPFPTFDSLPTNPNGRASSGEISDGPDHSSGSRHRRTIPDKVQTVPWDVWGPQSTRWFEECLSTDWQHAVYGLRTVESLDPAKHAKLPSPFDEIIEQHLHQAASEPSQTPSYASVGIQTGSPTNGVIASPSSDVVNDGPPQLNGVASSSFTDSSSSHHASVGNQADRSRRRYLRLRDFNPYSFERAVDLSDKRNVKGKGKSERTTLWRRPRLVVEPSTTDVKGVFKNDIVSSLPYMEIISEEAFEVTDVMMDDCRLLLLKRGESGKLKQVDVLMM</sequence>
<dbReference type="InterPro" id="IPR001810">
    <property type="entry name" value="F-box_dom"/>
</dbReference>
<feature type="region of interest" description="Disordered" evidence="1">
    <location>
        <begin position="551"/>
        <end position="618"/>
    </location>
</feature>
<feature type="compositionally biased region" description="Low complexity" evidence="1">
    <location>
        <begin position="430"/>
        <end position="445"/>
    </location>
</feature>
<proteinExistence type="predicted"/>
<feature type="compositionally biased region" description="Polar residues" evidence="1">
    <location>
        <begin position="459"/>
        <end position="472"/>
    </location>
</feature>
<protein>
    <recommendedName>
        <fullName evidence="2">F-box domain-containing protein</fullName>
    </recommendedName>
</protein>
<evidence type="ECO:0000313" key="4">
    <source>
        <dbReference type="Proteomes" id="UP000724874"/>
    </source>
</evidence>
<dbReference type="OrthoDB" id="3256413at2759"/>
<dbReference type="AlphaFoldDB" id="A0A9P5NDD0"/>
<evidence type="ECO:0000256" key="1">
    <source>
        <dbReference type="SAM" id="MobiDB-lite"/>
    </source>
</evidence>
<keyword evidence="4" id="KW-1185">Reference proteome</keyword>
<evidence type="ECO:0000313" key="3">
    <source>
        <dbReference type="EMBL" id="KAF8879650.1"/>
    </source>
</evidence>
<feature type="compositionally biased region" description="Polar residues" evidence="1">
    <location>
        <begin position="555"/>
        <end position="585"/>
    </location>
</feature>
<feature type="domain" description="F-box" evidence="2">
    <location>
        <begin position="8"/>
        <end position="36"/>
    </location>
</feature>
<reference evidence="3" key="1">
    <citation type="submission" date="2020-11" db="EMBL/GenBank/DDBJ databases">
        <authorList>
            <consortium name="DOE Joint Genome Institute"/>
            <person name="Ahrendt S."/>
            <person name="Riley R."/>
            <person name="Andreopoulos W."/>
            <person name="LaButti K."/>
            <person name="Pangilinan J."/>
            <person name="Ruiz-duenas F.J."/>
            <person name="Barrasa J.M."/>
            <person name="Sanchez-Garcia M."/>
            <person name="Camarero S."/>
            <person name="Miyauchi S."/>
            <person name="Serrano A."/>
            <person name="Linde D."/>
            <person name="Babiker R."/>
            <person name="Drula E."/>
            <person name="Ayuso-Fernandez I."/>
            <person name="Pacheco R."/>
            <person name="Padilla G."/>
            <person name="Ferreira P."/>
            <person name="Barriuso J."/>
            <person name="Kellner H."/>
            <person name="Castanera R."/>
            <person name="Alfaro M."/>
            <person name="Ramirez L."/>
            <person name="Pisabarro A.G."/>
            <person name="Kuo A."/>
            <person name="Tritt A."/>
            <person name="Lipzen A."/>
            <person name="He G."/>
            <person name="Yan M."/>
            <person name="Ng V."/>
            <person name="Cullen D."/>
            <person name="Martin F."/>
            <person name="Rosso M.-N."/>
            <person name="Henrissat B."/>
            <person name="Hibbett D."/>
            <person name="Martinez A.T."/>
            <person name="Grigoriev I.V."/>
        </authorList>
    </citation>
    <scope>NUCLEOTIDE SEQUENCE</scope>
    <source>
        <strain evidence="3">AH 44721</strain>
    </source>
</reference>
<name>A0A9P5NDD0_GYMJU</name>